<reference evidence="1 2" key="1">
    <citation type="journal article" date="2016" name="Environ. Microbiol.">
        <title>Genomic resolution of a cold subsurface aquifer community provides metabolic insights for novel microbes adapted to high CO concentrations.</title>
        <authorList>
            <person name="Probst A.J."/>
            <person name="Castelle C.J."/>
            <person name="Singh A."/>
            <person name="Brown C.T."/>
            <person name="Anantharaman K."/>
            <person name="Sharon I."/>
            <person name="Hug L.A."/>
            <person name="Burstein D."/>
            <person name="Emerson J.B."/>
            <person name="Thomas B.C."/>
            <person name="Banfield J.F."/>
        </authorList>
    </citation>
    <scope>NUCLEOTIDE SEQUENCE [LARGE SCALE GENOMIC DNA]</scope>
    <source>
        <strain evidence="1">CG1_02_47_37</strain>
    </source>
</reference>
<dbReference type="EMBL" id="MNUI01000029">
    <property type="protein sequence ID" value="OIN89444.1"/>
    <property type="molecule type" value="Genomic_DNA"/>
</dbReference>
<gene>
    <name evidence="1" type="ORF">AUJ59_01495</name>
</gene>
<name>A0A1J4RT03_9BACT</name>
<dbReference type="STRING" id="1805034.AUJ59_01495"/>
<organism evidence="1 2">
    <name type="scientific">Candidatus Beckwithbacteria bacterium CG1_02_47_37</name>
    <dbReference type="NCBI Taxonomy" id="1805034"/>
    <lineage>
        <taxon>Bacteria</taxon>
        <taxon>Candidatus Beckwithiibacteriota</taxon>
    </lineage>
</organism>
<evidence type="ECO:0000313" key="1">
    <source>
        <dbReference type="EMBL" id="OIN89444.1"/>
    </source>
</evidence>
<dbReference type="Proteomes" id="UP000183144">
    <property type="component" value="Unassembled WGS sequence"/>
</dbReference>
<sequence>MTLSIICQQFISPLIFAERVVFGLMIERMSLIVAGSANPTGALAETMDFWEGQIAGVEAGAVVVLREPGPGGWLRIKPQADVADLLVKGFTVVEV</sequence>
<dbReference type="AlphaFoldDB" id="A0A1J4RT03"/>
<protein>
    <submittedName>
        <fullName evidence="1">Uncharacterized protein</fullName>
    </submittedName>
</protein>
<evidence type="ECO:0000313" key="2">
    <source>
        <dbReference type="Proteomes" id="UP000183144"/>
    </source>
</evidence>
<accession>A0A1J4RT03</accession>
<proteinExistence type="predicted"/>
<comment type="caution">
    <text evidence="1">The sequence shown here is derived from an EMBL/GenBank/DDBJ whole genome shotgun (WGS) entry which is preliminary data.</text>
</comment>